<feature type="domain" description="Fibronectin type-III" evidence="15">
    <location>
        <begin position="163"/>
        <end position="251"/>
    </location>
</feature>
<dbReference type="GO" id="GO:0009897">
    <property type="term" value="C:external side of plasma membrane"/>
    <property type="evidence" value="ECO:0007669"/>
    <property type="project" value="TreeGrafter"/>
</dbReference>
<dbReference type="GO" id="GO:0004896">
    <property type="term" value="F:cytokine receptor activity"/>
    <property type="evidence" value="ECO:0007669"/>
    <property type="project" value="TreeGrafter"/>
</dbReference>
<protein>
    <recommendedName>
        <fullName evidence="11">Cytokine receptor-like factor 2</fullName>
    </recommendedName>
    <alternativeName>
        <fullName evidence="12">Thymic stromal lymphopoietin protein receptor</fullName>
    </alternativeName>
</protein>
<evidence type="ECO:0000256" key="9">
    <source>
        <dbReference type="ARBA" id="ARBA00023180"/>
    </source>
</evidence>
<evidence type="ECO:0000256" key="8">
    <source>
        <dbReference type="ARBA" id="ARBA00023170"/>
    </source>
</evidence>
<comment type="subcellular location">
    <subcellularLocation>
        <location evidence="1">Membrane</location>
        <topology evidence="1">Single-pass type I membrane protein</topology>
    </subcellularLocation>
</comment>
<evidence type="ECO:0000256" key="12">
    <source>
        <dbReference type="ARBA" id="ARBA00077227"/>
    </source>
</evidence>
<evidence type="ECO:0000259" key="15">
    <source>
        <dbReference type="PROSITE" id="PS50853"/>
    </source>
</evidence>
<keyword evidence="9" id="KW-0325">Glycoprotein</keyword>
<dbReference type="PANTHER" id="PTHR23037:SF35">
    <property type="entry name" value="FIBRONECTIN TYPE-III DOMAIN-CONTAINING PROTEIN"/>
    <property type="match status" value="1"/>
</dbReference>
<comment type="function">
    <text evidence="10">Receptor for thymic stromal lymphopoietin (TSLP). Forms a functional complex with TSLP and IL7R which is capable of stimulating cell proliferation through activation of STAT3 and STAT5. Also activates JAK2. Implicated in the development of the hematopoietic system.</text>
</comment>
<evidence type="ECO:0000313" key="16">
    <source>
        <dbReference type="Ensembl" id="ENSEASP00005046167.1"/>
    </source>
</evidence>
<dbReference type="Proteomes" id="UP000694387">
    <property type="component" value="Chromosome 4"/>
</dbReference>
<dbReference type="CDD" id="cd00063">
    <property type="entry name" value="FN3"/>
    <property type="match status" value="1"/>
</dbReference>
<keyword evidence="6 14" id="KW-0472">Membrane</keyword>
<accession>A0A9L0J823</accession>
<evidence type="ECO:0000256" key="4">
    <source>
        <dbReference type="ARBA" id="ARBA00022729"/>
    </source>
</evidence>
<evidence type="ECO:0000256" key="1">
    <source>
        <dbReference type="ARBA" id="ARBA00004479"/>
    </source>
</evidence>
<reference evidence="16 17" key="1">
    <citation type="journal article" date="2020" name="Nat. Commun.">
        <title>Donkey genomes provide new insights into domestication and selection for coat color.</title>
        <authorList>
            <person name="Wang"/>
            <person name="C."/>
            <person name="Li"/>
            <person name="H."/>
            <person name="Guo"/>
            <person name="Y."/>
            <person name="Huang"/>
            <person name="J."/>
            <person name="Sun"/>
            <person name="Y."/>
            <person name="Min"/>
            <person name="J."/>
            <person name="Wang"/>
            <person name="J."/>
            <person name="Fang"/>
            <person name="X."/>
            <person name="Zhao"/>
            <person name="Z."/>
            <person name="Wang"/>
            <person name="S."/>
            <person name="Zhang"/>
            <person name="Y."/>
            <person name="Liu"/>
            <person name="Q."/>
            <person name="Jiang"/>
            <person name="Q."/>
            <person name="Wang"/>
            <person name="X."/>
            <person name="Guo"/>
            <person name="Y."/>
            <person name="Yang"/>
            <person name="C."/>
            <person name="Wang"/>
            <person name="Y."/>
            <person name="Tian"/>
            <person name="F."/>
            <person name="Zhuang"/>
            <person name="G."/>
            <person name="Fan"/>
            <person name="Y."/>
            <person name="Gao"/>
            <person name="Q."/>
            <person name="Li"/>
            <person name="Y."/>
            <person name="Ju"/>
            <person name="Z."/>
            <person name="Li"/>
            <person name="J."/>
            <person name="Li"/>
            <person name="R."/>
            <person name="Hou"/>
            <person name="M."/>
            <person name="Yang"/>
            <person name="G."/>
            <person name="Liu"/>
            <person name="G."/>
            <person name="Liu"/>
            <person name="W."/>
            <person name="Guo"/>
            <person name="J."/>
            <person name="Pan"/>
            <person name="S."/>
            <person name="Fan"/>
            <person name="G."/>
            <person name="Zhang"/>
            <person name="W."/>
            <person name="Zhang"/>
            <person name="R."/>
            <person name="Yu"/>
            <person name="J."/>
            <person name="Zhang"/>
            <person name="X."/>
            <person name="Yin"/>
            <person name="Q."/>
            <person name="Ji"/>
            <person name="C."/>
            <person name="Jin"/>
            <person name="Y."/>
            <person name="Yue"/>
            <person name="G."/>
            <person name="Liu"/>
            <person name="M."/>
            <person name="Xu"/>
            <person name="J."/>
            <person name="Liu"/>
            <person name="S."/>
            <person name="Jordana"/>
            <person name="J."/>
            <person name="Noce"/>
            <person name="A."/>
            <person name="Amills"/>
            <person name="M."/>
            <person name="Wu"/>
            <person name="D.D."/>
            <person name="Li"/>
            <person name="S."/>
            <person name="Zhou"/>
            <person name="X. and Zhong"/>
            <person name="J."/>
        </authorList>
    </citation>
    <scope>NUCLEOTIDE SEQUENCE [LARGE SCALE GENOMIC DNA]</scope>
</reference>
<evidence type="ECO:0000256" key="5">
    <source>
        <dbReference type="ARBA" id="ARBA00022989"/>
    </source>
</evidence>
<evidence type="ECO:0000256" key="10">
    <source>
        <dbReference type="ARBA" id="ARBA00058201"/>
    </source>
</evidence>
<keyword evidence="8" id="KW-0675">Receptor</keyword>
<feature type="transmembrane region" description="Helical" evidence="14">
    <location>
        <begin position="265"/>
        <end position="289"/>
    </location>
</feature>
<evidence type="ECO:0000256" key="7">
    <source>
        <dbReference type="ARBA" id="ARBA00023157"/>
    </source>
</evidence>
<dbReference type="PROSITE" id="PS50853">
    <property type="entry name" value="FN3"/>
    <property type="match status" value="1"/>
</dbReference>
<keyword evidence="5 14" id="KW-1133">Transmembrane helix</keyword>
<dbReference type="PANTHER" id="PTHR23037">
    <property type="entry name" value="CYTOKINE RECEPTOR"/>
    <property type="match status" value="1"/>
</dbReference>
<proteinExistence type="inferred from homology"/>
<name>A0A9L0J823_EQUAS</name>
<reference evidence="16" key="3">
    <citation type="submission" date="2025-09" db="UniProtKB">
        <authorList>
            <consortium name="Ensembl"/>
        </authorList>
    </citation>
    <scope>IDENTIFICATION</scope>
</reference>
<dbReference type="SMART" id="SM00060">
    <property type="entry name" value="FN3"/>
    <property type="match status" value="1"/>
</dbReference>
<dbReference type="Gene3D" id="2.60.40.10">
    <property type="entry name" value="Immunoglobulins"/>
    <property type="match status" value="2"/>
</dbReference>
<dbReference type="InterPro" id="IPR036116">
    <property type="entry name" value="FN3_sf"/>
</dbReference>
<dbReference type="InterPro" id="IPR053856">
    <property type="entry name" value="TSLPR_D1"/>
</dbReference>
<dbReference type="AlphaFoldDB" id="A0A9L0J823"/>
<dbReference type="InterPro" id="IPR013783">
    <property type="entry name" value="Ig-like_fold"/>
</dbReference>
<keyword evidence="7" id="KW-1015">Disulfide bond</keyword>
<keyword evidence="3 14" id="KW-0812">Transmembrane</keyword>
<evidence type="ECO:0000256" key="2">
    <source>
        <dbReference type="ARBA" id="ARBA00008159"/>
    </source>
</evidence>
<dbReference type="FunFam" id="2.60.40.10:FF:001547">
    <property type="entry name" value="Cytokine receptor-like factor 2"/>
    <property type="match status" value="1"/>
</dbReference>
<dbReference type="Pfam" id="PF22012">
    <property type="entry name" value="TSLPR_D1"/>
    <property type="match status" value="1"/>
</dbReference>
<reference evidence="16" key="2">
    <citation type="submission" date="2025-08" db="UniProtKB">
        <authorList>
            <consortium name="Ensembl"/>
        </authorList>
    </citation>
    <scope>IDENTIFICATION</scope>
</reference>
<evidence type="ECO:0000256" key="14">
    <source>
        <dbReference type="SAM" id="Phobius"/>
    </source>
</evidence>
<sequence>MGVLLIATLMVIDPKEPIVLADMNIDTIFEKILLLCVPLKPHPIPTSFYRFPTLLSVASVWPRFLFFDPEGPLQVQIINFNFKTVQVTWNSSGSPGANLTFSYSFRPNEGDSSCPEYILEDGHTVGCVLQAEGDGILSFSIRRGTRPLLAKSQWISSYLKPDPPGDLTFRWHEEAVTVTCSELPHKSLLYEIQYKSTFDPEWQAEEGRSCNVSIPGLDPDKCYFFRARARTMEAAYGPDTYPSDWSEVAHQQRGRRRDSCQEQRLFPRFVLISGAVAFLTVVLLLVSLWKLRRVKKLLMPSVPDPKFTFPGLFESHRGNFQEWIKDTQNVASLNKTDDGEQECFLEEALEVQPAKAEAETPTGTPTGEEEAAADPSQLPRRFPPGGEAVSLGDFTFVMTDNSYMML</sequence>
<evidence type="ECO:0000256" key="6">
    <source>
        <dbReference type="ARBA" id="ARBA00023136"/>
    </source>
</evidence>
<keyword evidence="17" id="KW-1185">Reference proteome</keyword>
<dbReference type="Pfam" id="PF21605">
    <property type="entry name" value="CRLF2-like_D2"/>
    <property type="match status" value="1"/>
</dbReference>
<evidence type="ECO:0000256" key="13">
    <source>
        <dbReference type="SAM" id="MobiDB-lite"/>
    </source>
</evidence>
<evidence type="ECO:0000256" key="3">
    <source>
        <dbReference type="ARBA" id="ARBA00022692"/>
    </source>
</evidence>
<evidence type="ECO:0000313" key="17">
    <source>
        <dbReference type="Proteomes" id="UP000694387"/>
    </source>
</evidence>
<dbReference type="SUPFAM" id="SSF49265">
    <property type="entry name" value="Fibronectin type III"/>
    <property type="match status" value="2"/>
</dbReference>
<dbReference type="GeneTree" id="ENSGT00510000049974"/>
<comment type="similarity">
    <text evidence="2">Belongs to the type I cytokine receptor family. Type 5 subfamily.</text>
</comment>
<organism evidence="16 17">
    <name type="scientific">Equus asinus</name>
    <name type="common">Donkey</name>
    <name type="synonym">Equus africanus asinus</name>
    <dbReference type="NCBI Taxonomy" id="9793"/>
    <lineage>
        <taxon>Eukaryota</taxon>
        <taxon>Metazoa</taxon>
        <taxon>Chordata</taxon>
        <taxon>Craniata</taxon>
        <taxon>Vertebrata</taxon>
        <taxon>Euteleostomi</taxon>
        <taxon>Mammalia</taxon>
        <taxon>Eutheria</taxon>
        <taxon>Laurasiatheria</taxon>
        <taxon>Perissodactyla</taxon>
        <taxon>Equidae</taxon>
        <taxon>Equus</taxon>
    </lineage>
</organism>
<feature type="region of interest" description="Disordered" evidence="13">
    <location>
        <begin position="352"/>
        <end position="386"/>
    </location>
</feature>
<dbReference type="InterPro" id="IPR048648">
    <property type="entry name" value="CRLF2-like_D2"/>
</dbReference>
<dbReference type="InterPro" id="IPR003961">
    <property type="entry name" value="FN3_dom"/>
</dbReference>
<gene>
    <name evidence="16" type="primary">CRLF2</name>
</gene>
<evidence type="ECO:0000256" key="11">
    <source>
        <dbReference type="ARBA" id="ARBA00068087"/>
    </source>
</evidence>
<dbReference type="Ensembl" id="ENSEAST00005074314.1">
    <property type="protein sequence ID" value="ENSEASP00005046167.1"/>
    <property type="gene ID" value="ENSEASG00005032728.1"/>
</dbReference>
<keyword evidence="4" id="KW-0732">Signal</keyword>